<dbReference type="InterPro" id="IPR029058">
    <property type="entry name" value="AB_hydrolase_fold"/>
</dbReference>
<name>A0ABP8X6Z1_9PSEU</name>
<dbReference type="PANTHER" id="PTHR37017:SF11">
    <property type="entry name" value="ESTERASE_LIPASE_THIOESTERASE DOMAIN-CONTAINING PROTEIN"/>
    <property type="match status" value="1"/>
</dbReference>
<organism evidence="2 3">
    <name type="scientific">Pseudonocardia yuanmonensis</name>
    <dbReference type="NCBI Taxonomy" id="1095914"/>
    <lineage>
        <taxon>Bacteria</taxon>
        <taxon>Bacillati</taxon>
        <taxon>Actinomycetota</taxon>
        <taxon>Actinomycetes</taxon>
        <taxon>Pseudonocardiales</taxon>
        <taxon>Pseudonocardiaceae</taxon>
        <taxon>Pseudonocardia</taxon>
    </lineage>
</organism>
<protein>
    <submittedName>
        <fullName evidence="2">Alpha/beta hydrolase</fullName>
    </submittedName>
</protein>
<dbReference type="InterPro" id="IPR000073">
    <property type="entry name" value="AB_hydrolase_1"/>
</dbReference>
<sequence>MLPLLRARDIDPVLVDLPSAGKGGGLRDDVEVVRQAVLAEDRDTVLVGHSYGGVVITEAALELPSVRHLVYLCAFMLDVGESVVGLVEGVLPDWQELDPERGVVRATSAESVFYGDLPADLAAEYSARLTAQTAAAFSEPLSGAAWRSIGSTYLICDQDQAIPPEFQRMMSQRATHRIEITSSHTPMASHPQVVADLITNAQGGAHPTAAAVHG</sequence>
<gene>
    <name evidence="2" type="ORF">GCM10023215_45890</name>
</gene>
<dbReference type="InterPro" id="IPR052897">
    <property type="entry name" value="Sec-Metab_Biosynth_Hydrolase"/>
</dbReference>
<dbReference type="SUPFAM" id="SSF53474">
    <property type="entry name" value="alpha/beta-Hydrolases"/>
    <property type="match status" value="1"/>
</dbReference>
<reference evidence="3" key="1">
    <citation type="journal article" date="2019" name="Int. J. Syst. Evol. Microbiol.">
        <title>The Global Catalogue of Microorganisms (GCM) 10K type strain sequencing project: providing services to taxonomists for standard genome sequencing and annotation.</title>
        <authorList>
            <consortium name="The Broad Institute Genomics Platform"/>
            <consortium name="The Broad Institute Genome Sequencing Center for Infectious Disease"/>
            <person name="Wu L."/>
            <person name="Ma J."/>
        </authorList>
    </citation>
    <scope>NUCLEOTIDE SEQUENCE [LARGE SCALE GENOMIC DNA]</scope>
    <source>
        <strain evidence="3">JCM 18055</strain>
    </source>
</reference>
<proteinExistence type="predicted"/>
<evidence type="ECO:0000313" key="3">
    <source>
        <dbReference type="Proteomes" id="UP001500325"/>
    </source>
</evidence>
<dbReference type="EMBL" id="BAABIC010000016">
    <property type="protein sequence ID" value="GAA4701727.1"/>
    <property type="molecule type" value="Genomic_DNA"/>
</dbReference>
<dbReference type="Gene3D" id="3.40.50.1820">
    <property type="entry name" value="alpha/beta hydrolase"/>
    <property type="match status" value="1"/>
</dbReference>
<keyword evidence="3" id="KW-1185">Reference proteome</keyword>
<dbReference type="PANTHER" id="PTHR37017">
    <property type="entry name" value="AB HYDROLASE-1 DOMAIN-CONTAINING PROTEIN-RELATED"/>
    <property type="match status" value="1"/>
</dbReference>
<feature type="domain" description="AB hydrolase-1" evidence="1">
    <location>
        <begin position="3"/>
        <end position="196"/>
    </location>
</feature>
<evidence type="ECO:0000313" key="2">
    <source>
        <dbReference type="EMBL" id="GAA4701727.1"/>
    </source>
</evidence>
<dbReference type="Pfam" id="PF12697">
    <property type="entry name" value="Abhydrolase_6"/>
    <property type="match status" value="1"/>
</dbReference>
<comment type="caution">
    <text evidence="2">The sequence shown here is derived from an EMBL/GenBank/DDBJ whole genome shotgun (WGS) entry which is preliminary data.</text>
</comment>
<keyword evidence="2" id="KW-0378">Hydrolase</keyword>
<evidence type="ECO:0000259" key="1">
    <source>
        <dbReference type="Pfam" id="PF12697"/>
    </source>
</evidence>
<dbReference type="Proteomes" id="UP001500325">
    <property type="component" value="Unassembled WGS sequence"/>
</dbReference>
<dbReference type="GO" id="GO:0016787">
    <property type="term" value="F:hydrolase activity"/>
    <property type="evidence" value="ECO:0007669"/>
    <property type="project" value="UniProtKB-KW"/>
</dbReference>
<accession>A0ABP8X6Z1</accession>